<proteinExistence type="inferred from homology"/>
<dbReference type="EMBL" id="CP012199">
    <property type="protein sequence ID" value="AMG74665.1"/>
    <property type="molecule type" value="Genomic_DNA"/>
</dbReference>
<protein>
    <recommendedName>
        <fullName evidence="5">DUF1674 domain-containing protein</fullName>
    </recommendedName>
</protein>
<reference evidence="3 4" key="1">
    <citation type="journal article" date="2016" name="BMC Genomics">
        <title>Genomic analysis of the nitrate-respiring Sphingopyxis granuli (formerly Sphingomonas macrogoltabida) strain TFA.</title>
        <authorList>
            <person name="Garcia-Romero I."/>
            <person name="Perez-Pulido A.J."/>
            <person name="Gonzalez-Flores Y.E."/>
            <person name="Reyes-Ramirez F."/>
            <person name="Santero E."/>
            <person name="Floriano B."/>
        </authorList>
    </citation>
    <scope>NUCLEOTIDE SEQUENCE [LARGE SCALE GENOMIC DNA]</scope>
    <source>
        <strain evidence="3 4">TFA</strain>
    </source>
</reference>
<accession>A0AA86L477</accession>
<evidence type="ECO:0000256" key="2">
    <source>
        <dbReference type="SAM" id="MobiDB-lite"/>
    </source>
</evidence>
<name>A0AA86L477_9SPHN</name>
<dbReference type="AlphaFoldDB" id="A0AA86L477"/>
<organism evidence="3 4">
    <name type="scientific">Sphingopyxis granuli</name>
    <dbReference type="NCBI Taxonomy" id="267128"/>
    <lineage>
        <taxon>Bacteria</taxon>
        <taxon>Pseudomonadati</taxon>
        <taxon>Pseudomonadota</taxon>
        <taxon>Alphaproteobacteria</taxon>
        <taxon>Sphingomonadales</taxon>
        <taxon>Sphingomonadaceae</taxon>
        <taxon>Sphingopyxis</taxon>
    </lineage>
</organism>
<evidence type="ECO:0000256" key="1">
    <source>
        <dbReference type="ARBA" id="ARBA00005701"/>
    </source>
</evidence>
<dbReference type="InterPro" id="IPR012875">
    <property type="entry name" value="SDHF4"/>
</dbReference>
<feature type="region of interest" description="Disordered" evidence="2">
    <location>
        <begin position="25"/>
        <end position="76"/>
    </location>
</feature>
<dbReference type="Proteomes" id="UP000058599">
    <property type="component" value="Chromosome"/>
</dbReference>
<dbReference type="Pfam" id="PF07896">
    <property type="entry name" value="DUF1674"/>
    <property type="match status" value="1"/>
</dbReference>
<dbReference type="KEGG" id="sgi:SGRAN_2300"/>
<evidence type="ECO:0000313" key="4">
    <source>
        <dbReference type="Proteomes" id="UP000058599"/>
    </source>
</evidence>
<comment type="similarity">
    <text evidence="1">Belongs to the SDHAF4 family.</text>
</comment>
<gene>
    <name evidence="3" type="ORF">SGRAN_2300</name>
</gene>
<feature type="compositionally biased region" description="Low complexity" evidence="2">
    <location>
        <begin position="45"/>
        <end position="65"/>
    </location>
</feature>
<evidence type="ECO:0000313" key="3">
    <source>
        <dbReference type="EMBL" id="AMG74665.1"/>
    </source>
</evidence>
<evidence type="ECO:0008006" key="5">
    <source>
        <dbReference type="Google" id="ProtNLM"/>
    </source>
</evidence>
<keyword evidence="4" id="KW-1185">Reference proteome</keyword>
<sequence length="89" mass="9147">MRSFRAIALGGGAKAAYGIGMTDRAKQGSISGTPRATRRPAHVKAPAGWTATPVPAPAAAAPAPAESQPGGRDPVRYGDWEYKGLAIDF</sequence>